<reference evidence="2 3" key="1">
    <citation type="submission" date="2016-05" db="EMBL/GenBank/DDBJ databases">
        <title>A degradative enzymes factory behind the ericoid mycorrhizal symbiosis.</title>
        <authorList>
            <consortium name="DOE Joint Genome Institute"/>
            <person name="Martino E."/>
            <person name="Morin E."/>
            <person name="Grelet G."/>
            <person name="Kuo A."/>
            <person name="Kohler A."/>
            <person name="Daghino S."/>
            <person name="Barry K."/>
            <person name="Choi C."/>
            <person name="Cichocki N."/>
            <person name="Clum A."/>
            <person name="Copeland A."/>
            <person name="Hainaut M."/>
            <person name="Haridas S."/>
            <person name="Labutti K."/>
            <person name="Lindquist E."/>
            <person name="Lipzen A."/>
            <person name="Khouja H.-R."/>
            <person name="Murat C."/>
            <person name="Ohm R."/>
            <person name="Olson A."/>
            <person name="Spatafora J."/>
            <person name="Veneault-Fourrey C."/>
            <person name="Henrissat B."/>
            <person name="Grigoriev I."/>
            <person name="Martin F."/>
            <person name="Perotto S."/>
        </authorList>
    </citation>
    <scope>NUCLEOTIDE SEQUENCE [LARGE SCALE GENOMIC DNA]</scope>
    <source>
        <strain evidence="2 3">UAMH 7357</strain>
    </source>
</reference>
<dbReference type="EMBL" id="KZ613470">
    <property type="protein sequence ID" value="PMD25599.1"/>
    <property type="molecule type" value="Genomic_DNA"/>
</dbReference>
<dbReference type="AlphaFoldDB" id="A0A2J6QH66"/>
<sequence>MLSTTSNHGDWGYRCTELNSFDSLMGSASGDIGPYADHPFGPFSILLLHLTKSNMELPIFDLQRYESMYVVKKHHITGIVSSDKIPSAESHVSFLPEYFPCLEWCGSGDPESRTFTIIALLAAQIMPSILVLLGFVFIQLRALPHLLCFFCRLRCHRSAAAKAPFALHRVNDWK</sequence>
<name>A0A2J6QH66_9HELO</name>
<keyword evidence="1" id="KW-0812">Transmembrane</keyword>
<feature type="transmembrane region" description="Helical" evidence="1">
    <location>
        <begin position="115"/>
        <end position="138"/>
    </location>
</feature>
<keyword evidence="1" id="KW-1133">Transmembrane helix</keyword>
<evidence type="ECO:0000313" key="2">
    <source>
        <dbReference type="EMBL" id="PMD25599.1"/>
    </source>
</evidence>
<evidence type="ECO:0000313" key="3">
    <source>
        <dbReference type="Proteomes" id="UP000235672"/>
    </source>
</evidence>
<proteinExistence type="predicted"/>
<keyword evidence="3" id="KW-1185">Reference proteome</keyword>
<gene>
    <name evidence="2" type="ORF">NA56DRAFT_745365</name>
</gene>
<protein>
    <submittedName>
        <fullName evidence="2">Uncharacterized protein</fullName>
    </submittedName>
</protein>
<dbReference type="Proteomes" id="UP000235672">
    <property type="component" value="Unassembled WGS sequence"/>
</dbReference>
<keyword evidence="1" id="KW-0472">Membrane</keyword>
<evidence type="ECO:0000256" key="1">
    <source>
        <dbReference type="SAM" id="Phobius"/>
    </source>
</evidence>
<organism evidence="2 3">
    <name type="scientific">Hyaloscypha hepaticicola</name>
    <dbReference type="NCBI Taxonomy" id="2082293"/>
    <lineage>
        <taxon>Eukaryota</taxon>
        <taxon>Fungi</taxon>
        <taxon>Dikarya</taxon>
        <taxon>Ascomycota</taxon>
        <taxon>Pezizomycotina</taxon>
        <taxon>Leotiomycetes</taxon>
        <taxon>Helotiales</taxon>
        <taxon>Hyaloscyphaceae</taxon>
        <taxon>Hyaloscypha</taxon>
    </lineage>
</organism>
<accession>A0A2J6QH66</accession>